<proteinExistence type="predicted"/>
<keyword evidence="3" id="KW-1185">Reference proteome</keyword>
<feature type="compositionally biased region" description="Acidic residues" evidence="1">
    <location>
        <begin position="307"/>
        <end position="320"/>
    </location>
</feature>
<feature type="compositionally biased region" description="Low complexity" evidence="1">
    <location>
        <begin position="130"/>
        <end position="146"/>
    </location>
</feature>
<protein>
    <submittedName>
        <fullName evidence="2">Uncharacterized protein</fullName>
    </submittedName>
</protein>
<dbReference type="EMBL" id="GG692398">
    <property type="protein sequence ID" value="EER33092.1"/>
    <property type="molecule type" value="Genomic_DNA"/>
</dbReference>
<dbReference type="HOGENOM" id="CLU_670834_0_0_1"/>
<reference evidence="2 3" key="1">
    <citation type="journal article" date="2009" name="Nature">
        <title>Evolution of pathogenicity and sexual reproduction in eight Candida genomes.</title>
        <authorList>
            <person name="Butler G."/>
            <person name="Rasmussen M.D."/>
            <person name="Lin M.F."/>
            <person name="Santos M.A."/>
            <person name="Sakthikumar S."/>
            <person name="Munro C.A."/>
            <person name="Rheinbay E."/>
            <person name="Grabherr M."/>
            <person name="Forche A."/>
            <person name="Reedy J.L."/>
            <person name="Agrafioti I."/>
            <person name="Arnaud M.B."/>
            <person name="Bates S."/>
            <person name="Brown A.J."/>
            <person name="Brunke S."/>
            <person name="Costanzo M.C."/>
            <person name="Fitzpatrick D.A."/>
            <person name="de Groot P.W."/>
            <person name="Harris D."/>
            <person name="Hoyer L.L."/>
            <person name="Hube B."/>
            <person name="Klis F.M."/>
            <person name="Kodira C."/>
            <person name="Lennard N."/>
            <person name="Logue M.E."/>
            <person name="Martin R."/>
            <person name="Neiman A.M."/>
            <person name="Nikolaou E."/>
            <person name="Quail M.A."/>
            <person name="Quinn J."/>
            <person name="Santos M.C."/>
            <person name="Schmitzberger F.F."/>
            <person name="Sherlock G."/>
            <person name="Shah P."/>
            <person name="Silverstein K.A."/>
            <person name="Skrzypek M.S."/>
            <person name="Soll D."/>
            <person name="Staggs R."/>
            <person name="Stansfield I."/>
            <person name="Stumpf M.P."/>
            <person name="Sudbery P.E."/>
            <person name="Srikantha T."/>
            <person name="Zeng Q."/>
            <person name="Berman J."/>
            <person name="Berriman M."/>
            <person name="Heitman J."/>
            <person name="Gow N.A."/>
            <person name="Lorenz M.C."/>
            <person name="Birren B.W."/>
            <person name="Kellis M."/>
            <person name="Cuomo C.A."/>
        </authorList>
    </citation>
    <scope>NUCLEOTIDE SEQUENCE [LARGE SCALE GENOMIC DNA]</scope>
    <source>
        <strain evidence="3">ATCC MYA-3404 / T1</strain>
    </source>
</reference>
<feature type="region of interest" description="Disordered" evidence="1">
    <location>
        <begin position="359"/>
        <end position="388"/>
    </location>
</feature>
<name>C5MBS5_CANTT</name>
<dbReference type="VEuPathDB" id="FungiDB:CTRG_03517"/>
<feature type="compositionally biased region" description="Acidic residues" evidence="1">
    <location>
        <begin position="359"/>
        <end position="368"/>
    </location>
</feature>
<evidence type="ECO:0000313" key="3">
    <source>
        <dbReference type="Proteomes" id="UP000002037"/>
    </source>
</evidence>
<gene>
    <name evidence="2" type="ORF">CTRG_03517</name>
</gene>
<feature type="region of interest" description="Disordered" evidence="1">
    <location>
        <begin position="185"/>
        <end position="205"/>
    </location>
</feature>
<dbReference type="KEGG" id="ctp:CTRG_03517"/>
<feature type="region of interest" description="Disordered" evidence="1">
    <location>
        <begin position="115"/>
        <end position="157"/>
    </location>
</feature>
<evidence type="ECO:0000256" key="1">
    <source>
        <dbReference type="SAM" id="MobiDB-lite"/>
    </source>
</evidence>
<dbReference type="GeneID" id="8298044"/>
<dbReference type="AlphaFoldDB" id="C5MBS5"/>
<accession>C5MBS5</accession>
<feature type="region of interest" description="Disordered" evidence="1">
    <location>
        <begin position="299"/>
        <end position="320"/>
    </location>
</feature>
<dbReference type="RefSeq" id="XP_002549220.1">
    <property type="nucleotide sequence ID" value="XM_002549174.1"/>
</dbReference>
<sequence>MNNTITLDSHTIDLSTLEELRDPNLISRYPPLFQRKQNLITLDHNINIGSPSGSIKRSKTVSTINSKNLTSLTPSISAPISNYYPIQPYSPSINSKEAPSHYGNKRHRFVKFLKNFSSKSSRPTRSELLKQSISKPISQQQQQKQQSPPPQQTAVSSNKLDYHASIFMNSLYPSKSRNSIEIKSDVDSETMCDATNTPTEEYGPEEEIYEETKEFELSRRNTYLSQLKFQPMSPPQDFSAVNTIIIPPVGGSSHIINPEYYSSPIIHPNIHIDQMTGTISSNNHRSNISFAKYDLMNLDPSAMSPVDDNDDDNDDDDDDDMVEIDRTEFVLPNSSFFIPTTTINASKGEMMDNDHIPVEEEEEDDDNDSYYSFSKSPQDSNKLSLKSPGIRTNSSRIVASPIYRIIHNSPTEGRYY</sequence>
<feature type="compositionally biased region" description="Polar residues" evidence="1">
    <location>
        <begin position="369"/>
        <end position="388"/>
    </location>
</feature>
<organism evidence="2 3">
    <name type="scientific">Candida tropicalis (strain ATCC MYA-3404 / T1)</name>
    <name type="common">Yeast</name>
    <dbReference type="NCBI Taxonomy" id="294747"/>
    <lineage>
        <taxon>Eukaryota</taxon>
        <taxon>Fungi</taxon>
        <taxon>Dikarya</taxon>
        <taxon>Ascomycota</taxon>
        <taxon>Saccharomycotina</taxon>
        <taxon>Pichiomycetes</taxon>
        <taxon>Debaryomycetaceae</taxon>
        <taxon>Candida/Lodderomyces clade</taxon>
        <taxon>Candida</taxon>
    </lineage>
</organism>
<dbReference type="Proteomes" id="UP000002037">
    <property type="component" value="Unassembled WGS sequence"/>
</dbReference>
<evidence type="ECO:0000313" key="2">
    <source>
        <dbReference type="EMBL" id="EER33092.1"/>
    </source>
</evidence>
<dbReference type="OrthoDB" id="4023855at2759"/>